<name>W5JTC4_ANODA</name>
<dbReference type="HOGENOM" id="CLU_2514480_0_0_1"/>
<reference evidence="1" key="2">
    <citation type="submission" date="2010-05" db="EMBL/GenBank/DDBJ databases">
        <authorList>
            <person name="Almeida L.G."/>
            <person name="Nicolas M.F."/>
            <person name="Souza R.C."/>
            <person name="Vasconcelos A.T.R."/>
        </authorList>
    </citation>
    <scope>NUCLEOTIDE SEQUENCE</scope>
</reference>
<organism evidence="1">
    <name type="scientific">Anopheles darlingi</name>
    <name type="common">Mosquito</name>
    <dbReference type="NCBI Taxonomy" id="43151"/>
    <lineage>
        <taxon>Eukaryota</taxon>
        <taxon>Metazoa</taxon>
        <taxon>Ecdysozoa</taxon>
        <taxon>Arthropoda</taxon>
        <taxon>Hexapoda</taxon>
        <taxon>Insecta</taxon>
        <taxon>Pterygota</taxon>
        <taxon>Neoptera</taxon>
        <taxon>Endopterygota</taxon>
        <taxon>Diptera</taxon>
        <taxon>Nematocera</taxon>
        <taxon>Culicoidea</taxon>
        <taxon>Culicidae</taxon>
        <taxon>Anophelinae</taxon>
        <taxon>Anopheles</taxon>
    </lineage>
</organism>
<dbReference type="EMBL" id="ADMH02000429">
    <property type="protein sequence ID" value="ETN66533.1"/>
    <property type="molecule type" value="Genomic_DNA"/>
</dbReference>
<dbReference type="Proteomes" id="UP000000673">
    <property type="component" value="Unassembled WGS sequence"/>
</dbReference>
<dbReference type="EnsemblMetazoa" id="ADAC001676-RA">
    <property type="protein sequence ID" value="ADAC001676-PA"/>
    <property type="gene ID" value="ADAC001676"/>
</dbReference>
<sequence>MTIGCSLRLTGHLSAIRGQGRPLLLLLLRVAATYVYAGCAAARPYTKNTPTGTRERLFIIKSPPSIGDCLQDWNATVSSSGKQDL</sequence>
<reference evidence="1 3" key="1">
    <citation type="journal article" date="2010" name="BMC Genomics">
        <title>Combination of measures distinguishes pre-miRNAs from other stem-loops in the genome of the newly sequenced Anopheles darlingi.</title>
        <authorList>
            <person name="Mendes N.D."/>
            <person name="Freitas A.T."/>
            <person name="Vasconcelos A.T."/>
            <person name="Sagot M.F."/>
        </authorList>
    </citation>
    <scope>NUCLEOTIDE SEQUENCE</scope>
</reference>
<evidence type="ECO:0000313" key="2">
    <source>
        <dbReference type="EnsemblMetazoa" id="ADAC001676-PA"/>
    </source>
</evidence>
<reference evidence="1" key="3">
    <citation type="journal article" date="2013" name="Nucleic Acids Res.">
        <title>The genome of Anopheles darlingi, the main neotropical malaria vector.</title>
        <authorList>
            <person name="Marinotti O."/>
            <person name="Cerqueira G.C."/>
            <person name="de Almeida L.G."/>
            <person name="Ferro M.I."/>
            <person name="Loreto E.L."/>
            <person name="Zaha A."/>
            <person name="Teixeira S.M."/>
            <person name="Wespiser A.R."/>
            <person name="Almeida E Silva A."/>
            <person name="Schlindwein A.D."/>
            <person name="Pacheco A.C."/>
            <person name="Silva A.L."/>
            <person name="Graveley B.R."/>
            <person name="Walenz B.P."/>
            <person name="Lima Bde A."/>
            <person name="Ribeiro C.A."/>
            <person name="Nunes-Silva C.G."/>
            <person name="de Carvalho C.R."/>
            <person name="Soares C.M."/>
            <person name="de Menezes C.B."/>
            <person name="Matiolli C."/>
            <person name="Caffrey D."/>
            <person name="Araujo D.A."/>
            <person name="de Oliveira D.M."/>
            <person name="Golenbock D."/>
            <person name="Grisard E.C."/>
            <person name="Fantinatti-Garboggini F."/>
            <person name="de Carvalho F.M."/>
            <person name="Barcellos F.G."/>
            <person name="Prosdocimi F."/>
            <person name="May G."/>
            <person name="Azevedo Junior G.M."/>
            <person name="Guimaraes G.M."/>
            <person name="Goldman G.H."/>
            <person name="Padilha I.Q."/>
            <person name="Batista Jda S."/>
            <person name="Ferro J.A."/>
            <person name="Ribeiro J.M."/>
            <person name="Fietto J.L."/>
            <person name="Dabbas K.M."/>
            <person name="Cerdeira L."/>
            <person name="Agnez-Lima L.F."/>
            <person name="Brocchi M."/>
            <person name="de Carvalho M.O."/>
            <person name="Teixeira Mde M."/>
            <person name="Diniz Maia Mde M."/>
            <person name="Goldman M.H."/>
            <person name="Cruz Schneider M.P."/>
            <person name="Felipe M.S."/>
            <person name="Hungria M."/>
            <person name="Nicolas M.F."/>
            <person name="Pereira M."/>
            <person name="Montes M.A."/>
            <person name="Cantao M.E."/>
            <person name="Vincentz M."/>
            <person name="Rafael M.S."/>
            <person name="Silverman N."/>
            <person name="Stoco P.H."/>
            <person name="Souza R.C."/>
            <person name="Vicentini R."/>
            <person name="Gazzinelli R.T."/>
            <person name="Neves Rde O."/>
            <person name="Silva R."/>
            <person name="Astolfi-Filho S."/>
            <person name="Maciel T.E."/>
            <person name="Urmenyi T.P."/>
            <person name="Tadei W.P."/>
            <person name="Camargo E.P."/>
            <person name="de Vasconcelos A.T."/>
        </authorList>
    </citation>
    <scope>NUCLEOTIDE SEQUENCE</scope>
</reference>
<keyword evidence="3" id="KW-1185">Reference proteome</keyword>
<dbReference type="VEuPathDB" id="VectorBase:ADAC001676"/>
<dbReference type="AlphaFoldDB" id="W5JTC4"/>
<proteinExistence type="predicted"/>
<evidence type="ECO:0000313" key="3">
    <source>
        <dbReference type="Proteomes" id="UP000000673"/>
    </source>
</evidence>
<protein>
    <submittedName>
        <fullName evidence="1 2">Uncharacterized protein</fullName>
    </submittedName>
</protein>
<accession>W5JTC4</accession>
<gene>
    <name evidence="1" type="ORF">AND_001676</name>
</gene>
<evidence type="ECO:0000313" key="1">
    <source>
        <dbReference type="EMBL" id="ETN66533.1"/>
    </source>
</evidence>
<reference evidence="2" key="4">
    <citation type="submission" date="2015-06" db="UniProtKB">
        <authorList>
            <consortium name="EnsemblMetazoa"/>
        </authorList>
    </citation>
    <scope>IDENTIFICATION</scope>
</reference>